<keyword evidence="3 6" id="KW-0812">Transmembrane</keyword>
<sequence length="300" mass="31607">MLTGILAGLAAGALWGLVFVAPRMVSGFPAVDFTAGRFLSYGAVSLFLMLAVRKSAWPNARQALAALGMSVLGFTGYYLLLVFAIRDAGTEVPSLIIGTIPVWMMLLGKPAGLRLGALVPGLVLTLLGLGLMTQASHGAGATAGEAVPHLDFWRGVVFAVASMVFWTVFGLVNAAWLKKHPEVSATTWANWLGVATGLGALALWLAAGSDAKVLLARTDWAQAAMLCMATGFGSTWLATILWNIASRRLSASLCGQLIVSETLFALAYSFAWDGRWPTQVQALACLLFAAGILASIRAHR</sequence>
<dbReference type="RefSeq" id="WP_371434563.1">
    <property type="nucleotide sequence ID" value="NZ_JBHSRS010000005.1"/>
</dbReference>
<accession>A0ABW1TRK6</accession>
<keyword evidence="5 6" id="KW-0472">Membrane</keyword>
<feature type="transmembrane region" description="Helical" evidence="6">
    <location>
        <begin position="220"/>
        <end position="242"/>
    </location>
</feature>
<comment type="subcellular location">
    <subcellularLocation>
        <location evidence="1">Cell membrane</location>
        <topology evidence="1">Multi-pass membrane protein</topology>
    </subcellularLocation>
</comment>
<feature type="transmembrane region" description="Helical" evidence="6">
    <location>
        <begin position="92"/>
        <end position="108"/>
    </location>
</feature>
<keyword evidence="2" id="KW-1003">Cell membrane</keyword>
<comment type="caution">
    <text evidence="8">The sequence shown here is derived from an EMBL/GenBank/DDBJ whole genome shotgun (WGS) entry which is preliminary data.</text>
</comment>
<dbReference type="PANTHER" id="PTHR42920">
    <property type="entry name" value="OS03G0707200 PROTEIN-RELATED"/>
    <property type="match status" value="1"/>
</dbReference>
<feature type="transmembrane region" description="Helical" evidence="6">
    <location>
        <begin position="188"/>
        <end position="208"/>
    </location>
</feature>
<dbReference type="InterPro" id="IPR000620">
    <property type="entry name" value="EamA_dom"/>
</dbReference>
<feature type="domain" description="EamA" evidence="7">
    <location>
        <begin position="3"/>
        <end position="108"/>
    </location>
</feature>
<evidence type="ECO:0000259" key="7">
    <source>
        <dbReference type="Pfam" id="PF00892"/>
    </source>
</evidence>
<dbReference type="PANTHER" id="PTHR42920:SF11">
    <property type="entry name" value="INNER MEMBRANE PROTEIN YTFF"/>
    <property type="match status" value="1"/>
</dbReference>
<dbReference type="Proteomes" id="UP001596270">
    <property type="component" value="Unassembled WGS sequence"/>
</dbReference>
<evidence type="ECO:0000256" key="6">
    <source>
        <dbReference type="SAM" id="Phobius"/>
    </source>
</evidence>
<dbReference type="EMBL" id="JBHSRS010000005">
    <property type="protein sequence ID" value="MFC6280226.1"/>
    <property type="molecule type" value="Genomic_DNA"/>
</dbReference>
<evidence type="ECO:0000256" key="3">
    <source>
        <dbReference type="ARBA" id="ARBA00022692"/>
    </source>
</evidence>
<feature type="transmembrane region" description="Helical" evidence="6">
    <location>
        <begin position="249"/>
        <end position="272"/>
    </location>
</feature>
<evidence type="ECO:0000256" key="2">
    <source>
        <dbReference type="ARBA" id="ARBA00022475"/>
    </source>
</evidence>
<keyword evidence="4 6" id="KW-1133">Transmembrane helix</keyword>
<dbReference type="InterPro" id="IPR051258">
    <property type="entry name" value="Diverse_Substrate_Transporter"/>
</dbReference>
<feature type="transmembrane region" description="Helical" evidence="6">
    <location>
        <begin position="64"/>
        <end position="86"/>
    </location>
</feature>
<evidence type="ECO:0000256" key="1">
    <source>
        <dbReference type="ARBA" id="ARBA00004651"/>
    </source>
</evidence>
<gene>
    <name evidence="8" type="ORF">ACFQND_03145</name>
</gene>
<protein>
    <submittedName>
        <fullName evidence="8">DMT family transporter</fullName>
    </submittedName>
</protein>
<feature type="transmembrane region" description="Helical" evidence="6">
    <location>
        <begin position="152"/>
        <end position="176"/>
    </location>
</feature>
<dbReference type="Pfam" id="PF00892">
    <property type="entry name" value="EamA"/>
    <property type="match status" value="2"/>
</dbReference>
<organism evidence="8 9">
    <name type="scientific">Polaromonas aquatica</name>
    <dbReference type="NCBI Taxonomy" id="332657"/>
    <lineage>
        <taxon>Bacteria</taxon>
        <taxon>Pseudomonadati</taxon>
        <taxon>Pseudomonadota</taxon>
        <taxon>Betaproteobacteria</taxon>
        <taxon>Burkholderiales</taxon>
        <taxon>Comamonadaceae</taxon>
        <taxon>Polaromonas</taxon>
    </lineage>
</organism>
<evidence type="ECO:0000313" key="9">
    <source>
        <dbReference type="Proteomes" id="UP001596270"/>
    </source>
</evidence>
<evidence type="ECO:0000256" key="5">
    <source>
        <dbReference type="ARBA" id="ARBA00023136"/>
    </source>
</evidence>
<evidence type="ECO:0000256" key="4">
    <source>
        <dbReference type="ARBA" id="ARBA00022989"/>
    </source>
</evidence>
<feature type="transmembrane region" description="Helical" evidence="6">
    <location>
        <begin position="278"/>
        <end position="296"/>
    </location>
</feature>
<proteinExistence type="predicted"/>
<name>A0ABW1TRK6_9BURK</name>
<keyword evidence="9" id="KW-1185">Reference proteome</keyword>
<reference evidence="9" key="1">
    <citation type="journal article" date="2019" name="Int. J. Syst. Evol. Microbiol.">
        <title>The Global Catalogue of Microorganisms (GCM) 10K type strain sequencing project: providing services to taxonomists for standard genome sequencing and annotation.</title>
        <authorList>
            <consortium name="The Broad Institute Genomics Platform"/>
            <consortium name="The Broad Institute Genome Sequencing Center for Infectious Disease"/>
            <person name="Wu L."/>
            <person name="Ma J."/>
        </authorList>
    </citation>
    <scope>NUCLEOTIDE SEQUENCE [LARGE SCALE GENOMIC DNA]</scope>
    <source>
        <strain evidence="9">CCUG 39402</strain>
    </source>
</reference>
<feature type="transmembrane region" description="Helical" evidence="6">
    <location>
        <begin position="115"/>
        <end position="132"/>
    </location>
</feature>
<evidence type="ECO:0000313" key="8">
    <source>
        <dbReference type="EMBL" id="MFC6280226.1"/>
    </source>
</evidence>
<feature type="transmembrane region" description="Helical" evidence="6">
    <location>
        <begin position="30"/>
        <end position="52"/>
    </location>
</feature>
<feature type="domain" description="EamA" evidence="7">
    <location>
        <begin position="154"/>
        <end position="294"/>
    </location>
</feature>